<proteinExistence type="predicted"/>
<gene>
    <name evidence="1" type="ORF">P3TCK_00585</name>
</gene>
<name>Q1Z1H4_9GAMM</name>
<evidence type="ECO:0000313" key="1">
    <source>
        <dbReference type="EMBL" id="EAS42367.1"/>
    </source>
</evidence>
<protein>
    <submittedName>
        <fullName evidence="1">Uncharacterized protein</fullName>
    </submittedName>
</protein>
<comment type="caution">
    <text evidence="1">The sequence shown here is derived from an EMBL/GenBank/DDBJ whole genome shotgun (WGS) entry which is preliminary data.</text>
</comment>
<evidence type="ECO:0000313" key="2">
    <source>
        <dbReference type="Proteomes" id="UP000003789"/>
    </source>
</evidence>
<accession>Q1Z1H4</accession>
<reference evidence="1 2" key="1">
    <citation type="submission" date="2006-03" db="EMBL/GenBank/DDBJ databases">
        <authorList>
            <person name="Bartlett D.H."/>
            <person name="Valle G."/>
            <person name="Lauro F.M."/>
            <person name="Vezzi A."/>
            <person name="Simonato F."/>
            <person name="Eloe E."/>
            <person name="Vitulo N."/>
            <person name="Stratton T.K."/>
            <person name="D'angelo M."/>
            <person name="Ferriera S."/>
            <person name="Johnson J."/>
            <person name="Kravitz S."/>
            <person name="Beeson K."/>
            <person name="Sutton G."/>
            <person name="Rogers Y."/>
            <person name="Friedman R."/>
            <person name="Frazier M."/>
            <person name="Venter J.C."/>
        </authorList>
    </citation>
    <scope>NUCLEOTIDE SEQUENCE [LARGE SCALE GENOMIC DNA]</scope>
    <source>
        <strain evidence="1 2">3TCK</strain>
    </source>
</reference>
<dbReference type="AlphaFoldDB" id="Q1Z1H4"/>
<dbReference type="EMBL" id="AAPH01000021">
    <property type="protein sequence ID" value="EAS42367.1"/>
    <property type="molecule type" value="Genomic_DNA"/>
</dbReference>
<dbReference type="Proteomes" id="UP000003789">
    <property type="component" value="Unassembled WGS sequence"/>
</dbReference>
<sequence length="38" mass="4314">MLMACSENVLTVDLCKSNHDKRLLNNNKKTNQTKLPPT</sequence>
<organism evidence="1 2">
    <name type="scientific">Photobacterium profundum 3TCK</name>
    <dbReference type="NCBI Taxonomy" id="314280"/>
    <lineage>
        <taxon>Bacteria</taxon>
        <taxon>Pseudomonadati</taxon>
        <taxon>Pseudomonadota</taxon>
        <taxon>Gammaproteobacteria</taxon>
        <taxon>Vibrionales</taxon>
        <taxon>Vibrionaceae</taxon>
        <taxon>Photobacterium</taxon>
    </lineage>
</organism>
<dbReference type="HOGENOM" id="CLU_3331362_0_0_6"/>